<keyword evidence="5" id="KW-1185">Reference proteome</keyword>
<name>A0AAD9JLH3_9ANNE</name>
<feature type="compositionally biased region" description="Basic and acidic residues" evidence="1">
    <location>
        <begin position="350"/>
        <end position="365"/>
    </location>
</feature>
<protein>
    <submittedName>
        <fullName evidence="4">Uncharacterized protein</fullName>
    </submittedName>
</protein>
<comment type="caution">
    <text evidence="4">The sequence shown here is derived from an EMBL/GenBank/DDBJ whole genome shotgun (WGS) entry which is preliminary data.</text>
</comment>
<gene>
    <name evidence="4" type="ORF">LSH36_241g03034</name>
</gene>
<evidence type="ECO:0000256" key="2">
    <source>
        <dbReference type="SAM" id="Phobius"/>
    </source>
</evidence>
<proteinExistence type="predicted"/>
<keyword evidence="3" id="KW-0732">Signal</keyword>
<evidence type="ECO:0000256" key="3">
    <source>
        <dbReference type="SAM" id="SignalP"/>
    </source>
</evidence>
<evidence type="ECO:0000313" key="5">
    <source>
        <dbReference type="Proteomes" id="UP001208570"/>
    </source>
</evidence>
<keyword evidence="2" id="KW-0812">Transmembrane</keyword>
<dbReference type="AlphaFoldDB" id="A0AAD9JLH3"/>
<keyword evidence="2" id="KW-0472">Membrane</keyword>
<dbReference type="Proteomes" id="UP001208570">
    <property type="component" value="Unassembled WGS sequence"/>
</dbReference>
<accession>A0AAD9JLH3</accession>
<feature type="chain" id="PRO_5042088273" evidence="3">
    <location>
        <begin position="24"/>
        <end position="523"/>
    </location>
</feature>
<feature type="region of interest" description="Disordered" evidence="1">
    <location>
        <begin position="221"/>
        <end position="306"/>
    </location>
</feature>
<sequence length="523" mass="58818">MQFRLYPVEALFLLLCCVVGTIAHKTTGYVETDEEHNLRRQDSIKIGRIRKCTKEMLSKVIYLPLTIPTDGIFFKFTLFLISKDPVFIQLWRPVNDEEKFYPIDYRGDSQHQCLIVRRGDKLGILSTTLRLAVPIYFSPSSQRLLAARWTTSSQLHSKDNVKFSELLFPFGFSMEAFIYKVNPKRKEEIPRVYRPCAMMLIPNYSSTTRATITTRTRITSSITPNTKSSPEPKFTEEVNGNTDTKSSTARTRITSSMTPNTKSSPEPKFTEEVNGNTDTKSSTARTRITSSMTPNTKSSSEPSVMEVNGNADTKSSKVMHISIGVVAGIAVVAITSVIVLAIYCRRRHQKDPLKSEPKQAVDQAKKTPGCTPSAPKSNPAFRVDCDFPNNYEMPAKVNSQSVESHVYRPLVPPRPNNPEDSRNSGTYEEIKDAQNKGSAVQGCVFRSDQVTLPENEYDLCDSPAYEYIRTDINNGELSCKYNTVLDSLTSDPEFQRKIQKRDPGRTAGYLDINPTMKYSPNAL</sequence>
<keyword evidence="2" id="KW-1133">Transmembrane helix</keyword>
<feature type="compositionally biased region" description="Polar residues" evidence="1">
    <location>
        <begin position="273"/>
        <end position="302"/>
    </location>
</feature>
<feature type="compositionally biased region" description="Polar residues" evidence="1">
    <location>
        <begin position="238"/>
        <end position="264"/>
    </location>
</feature>
<dbReference type="CDD" id="cd12087">
    <property type="entry name" value="TM_EGFR-like"/>
    <property type="match status" value="1"/>
</dbReference>
<organism evidence="4 5">
    <name type="scientific">Paralvinella palmiformis</name>
    <dbReference type="NCBI Taxonomy" id="53620"/>
    <lineage>
        <taxon>Eukaryota</taxon>
        <taxon>Metazoa</taxon>
        <taxon>Spiralia</taxon>
        <taxon>Lophotrochozoa</taxon>
        <taxon>Annelida</taxon>
        <taxon>Polychaeta</taxon>
        <taxon>Sedentaria</taxon>
        <taxon>Canalipalpata</taxon>
        <taxon>Terebellida</taxon>
        <taxon>Terebelliformia</taxon>
        <taxon>Alvinellidae</taxon>
        <taxon>Paralvinella</taxon>
    </lineage>
</organism>
<dbReference type="EMBL" id="JAODUP010000241">
    <property type="protein sequence ID" value="KAK2155404.1"/>
    <property type="molecule type" value="Genomic_DNA"/>
</dbReference>
<feature type="signal peptide" evidence="3">
    <location>
        <begin position="1"/>
        <end position="23"/>
    </location>
</feature>
<feature type="region of interest" description="Disordered" evidence="1">
    <location>
        <begin position="349"/>
        <end position="379"/>
    </location>
</feature>
<feature type="transmembrane region" description="Helical" evidence="2">
    <location>
        <begin position="321"/>
        <end position="344"/>
    </location>
</feature>
<evidence type="ECO:0000256" key="1">
    <source>
        <dbReference type="SAM" id="MobiDB-lite"/>
    </source>
</evidence>
<reference evidence="4" key="1">
    <citation type="journal article" date="2023" name="Mol. Biol. Evol.">
        <title>Third-Generation Sequencing Reveals the Adaptive Role of the Epigenome in Three Deep-Sea Polychaetes.</title>
        <authorList>
            <person name="Perez M."/>
            <person name="Aroh O."/>
            <person name="Sun Y."/>
            <person name="Lan Y."/>
            <person name="Juniper S.K."/>
            <person name="Young C.R."/>
            <person name="Angers B."/>
            <person name="Qian P.Y."/>
        </authorList>
    </citation>
    <scope>NUCLEOTIDE SEQUENCE</scope>
    <source>
        <strain evidence="4">P08H-3</strain>
    </source>
</reference>
<evidence type="ECO:0000313" key="4">
    <source>
        <dbReference type="EMBL" id="KAK2155404.1"/>
    </source>
</evidence>